<feature type="transmembrane region" description="Helical" evidence="1">
    <location>
        <begin position="74"/>
        <end position="90"/>
    </location>
</feature>
<reference evidence="2" key="1">
    <citation type="submission" date="2018-05" db="EMBL/GenBank/DDBJ databases">
        <authorList>
            <person name="Lanie J.A."/>
            <person name="Ng W.-L."/>
            <person name="Kazmierczak K.M."/>
            <person name="Andrzejewski T.M."/>
            <person name="Davidsen T.M."/>
            <person name="Wayne K.J."/>
            <person name="Tettelin H."/>
            <person name="Glass J.I."/>
            <person name="Rusch D."/>
            <person name="Podicherti R."/>
            <person name="Tsui H.-C.T."/>
            <person name="Winkler M.E."/>
        </authorList>
    </citation>
    <scope>NUCLEOTIDE SEQUENCE</scope>
</reference>
<gene>
    <name evidence="2" type="ORF">METZ01_LOCUS69029</name>
</gene>
<evidence type="ECO:0000256" key="1">
    <source>
        <dbReference type="SAM" id="Phobius"/>
    </source>
</evidence>
<dbReference type="AlphaFoldDB" id="A0A381TJ79"/>
<feature type="transmembrane region" description="Helical" evidence="1">
    <location>
        <begin position="95"/>
        <end position="114"/>
    </location>
</feature>
<keyword evidence="1" id="KW-0472">Membrane</keyword>
<evidence type="ECO:0008006" key="3">
    <source>
        <dbReference type="Google" id="ProtNLM"/>
    </source>
</evidence>
<protein>
    <recommendedName>
        <fullName evidence="3">DUF3054 domain-containing protein</fullName>
    </recommendedName>
</protein>
<accession>A0A381TJ79</accession>
<keyword evidence="1" id="KW-0812">Transmembrane</keyword>
<dbReference type="EMBL" id="UINC01004692">
    <property type="protein sequence ID" value="SVA16175.1"/>
    <property type="molecule type" value="Genomic_DNA"/>
</dbReference>
<organism evidence="2">
    <name type="scientific">marine metagenome</name>
    <dbReference type="NCBI Taxonomy" id="408172"/>
    <lineage>
        <taxon>unclassified sequences</taxon>
        <taxon>metagenomes</taxon>
        <taxon>ecological metagenomes</taxon>
    </lineage>
</organism>
<dbReference type="InterPro" id="IPR021414">
    <property type="entry name" value="DUF3054"/>
</dbReference>
<name>A0A381TJ79_9ZZZZ</name>
<keyword evidence="1" id="KW-1133">Transmembrane helix</keyword>
<proteinExistence type="predicted"/>
<feature type="transmembrane region" description="Helical" evidence="1">
    <location>
        <begin position="35"/>
        <end position="54"/>
    </location>
</feature>
<evidence type="ECO:0000313" key="2">
    <source>
        <dbReference type="EMBL" id="SVA16175.1"/>
    </source>
</evidence>
<dbReference type="Pfam" id="PF11255">
    <property type="entry name" value="DUF3054"/>
    <property type="match status" value="1"/>
</dbReference>
<feature type="transmembrane region" description="Helical" evidence="1">
    <location>
        <begin position="6"/>
        <end position="23"/>
    </location>
</feature>
<sequence length="130" mass="14239">MRVVHTAVVVVGDIAVFLAFVILGKAEHEITLGQALFRTALPFGFVWVVSSPWLGGYKASTLYNLSTMAWKIPLIWLLCGLVALVGRALLTNQPLILTFVVVSIAVQGVLLISWRGVFMLSVTKLTKRDD</sequence>